<feature type="compositionally biased region" description="Polar residues" evidence="2">
    <location>
        <begin position="34"/>
        <end position="51"/>
    </location>
</feature>
<dbReference type="Proteomes" id="UP000054324">
    <property type="component" value="Unassembled WGS sequence"/>
</dbReference>
<proteinExistence type="predicted"/>
<accession>A0A074ZVJ2</accession>
<dbReference type="STRING" id="6198.A0A074ZVJ2"/>
<name>A0A074ZVJ2_OPIVI</name>
<dbReference type="Gene3D" id="3.20.20.190">
    <property type="entry name" value="Phosphatidylinositol (PI) phosphodiesterase"/>
    <property type="match status" value="1"/>
</dbReference>
<keyword evidence="5" id="KW-1185">Reference proteome</keyword>
<dbReference type="GO" id="GO:0047389">
    <property type="term" value="F:glycerophosphocholine phosphodiesterase activity"/>
    <property type="evidence" value="ECO:0007669"/>
    <property type="project" value="TreeGrafter"/>
</dbReference>
<evidence type="ECO:0000256" key="1">
    <source>
        <dbReference type="ARBA" id="ARBA00022801"/>
    </source>
</evidence>
<evidence type="ECO:0000256" key="2">
    <source>
        <dbReference type="SAM" id="MobiDB-lite"/>
    </source>
</evidence>
<feature type="region of interest" description="Disordered" evidence="2">
    <location>
        <begin position="883"/>
        <end position="927"/>
    </location>
</feature>
<evidence type="ECO:0000259" key="3">
    <source>
        <dbReference type="PROSITE" id="PS51704"/>
    </source>
</evidence>
<dbReference type="EMBL" id="KL596645">
    <property type="protein sequence ID" value="KER31493.1"/>
    <property type="molecule type" value="Genomic_DNA"/>
</dbReference>
<protein>
    <recommendedName>
        <fullName evidence="3">GP-PDE domain-containing protein</fullName>
    </recommendedName>
</protein>
<feature type="region of interest" description="Disordered" evidence="2">
    <location>
        <begin position="811"/>
        <end position="831"/>
    </location>
</feature>
<dbReference type="CTD" id="20316452"/>
<evidence type="ECO:0000313" key="4">
    <source>
        <dbReference type="EMBL" id="KER31493.1"/>
    </source>
</evidence>
<dbReference type="InterPro" id="IPR030395">
    <property type="entry name" value="GP_PDE_dom"/>
</dbReference>
<dbReference type="RefSeq" id="XP_009164732.1">
    <property type="nucleotide sequence ID" value="XM_009166468.1"/>
</dbReference>
<dbReference type="OrthoDB" id="1058301at2759"/>
<gene>
    <name evidence="4" type="ORF">T265_02264</name>
</gene>
<dbReference type="InterPro" id="IPR017946">
    <property type="entry name" value="PLC-like_Pdiesterase_TIM-brl"/>
</dbReference>
<dbReference type="InterPro" id="IPR051578">
    <property type="entry name" value="GDPD"/>
</dbReference>
<evidence type="ECO:0000313" key="5">
    <source>
        <dbReference type="Proteomes" id="UP000054324"/>
    </source>
</evidence>
<feature type="region of interest" description="Disordered" evidence="2">
    <location>
        <begin position="1"/>
        <end position="117"/>
    </location>
</feature>
<dbReference type="SUPFAM" id="SSF51695">
    <property type="entry name" value="PLC-like phosphodiesterases"/>
    <property type="match status" value="1"/>
</dbReference>
<dbReference type="PANTHER" id="PTHR22958:SF1">
    <property type="entry name" value="GLYCEROPHOSPHOCHOLINE PHOSPHODIESTERASE GPCPD1"/>
    <property type="match status" value="1"/>
</dbReference>
<feature type="compositionally biased region" description="Polar residues" evidence="2">
    <location>
        <begin position="85"/>
        <end position="97"/>
    </location>
</feature>
<dbReference type="KEGG" id="ovi:T265_02264"/>
<dbReference type="PROSITE" id="PS51704">
    <property type="entry name" value="GP_PDE"/>
    <property type="match status" value="1"/>
</dbReference>
<sequence>MTSSGTHRKSSESKLECKVPRAPESRVTKPAASPDSQLYSTTTGLSPTKGRNSLEEANPTCKQRPNYVEPSMLISVSEDTAAAAHSSTKSQPLNWTESDVRGQAAKPTSSSTPSKAASLLVDPTVAQYPDTQSHKHDYSHPGNPSYIQLSTLIAGGSDNGTFIQRGWLTNTSELHVRLSATACKFFNPCLSNTAQLQHNMYIACSKFVVEPTFSGEFDADAGFDDRPAEDGSEGNAGLRRVDSQARSISSPVTPGVFSFTPHNCPQPVLLSTLEINRCRAHRGENTECWGTLYKPGDDVTFYVETGDIENTAIVIEFYRQERRNKLQDTAQTNASPLRLIGCARFGPFEGTYGRKASQILSSKQLPIGDLRVQYLVIHPMTKAPAPSLAVTYQHHWKKRKAVDIGHRGMGTSFLGHSQKSTKKPANNKENTLDSFRTAVQHIRRCLSADVSLFGNESKLHWISEHPSYNFSLSTDTILLAEHLRAASGTLFLWFLIASIFFRFPENPESCYPQGADFVEMDVQLTKDHKVVVYHDYEAVVISRKKRGGRLSYLPIAIKDLNYDDLRELKVHHSSVLQEPHTHEKMDEDDLDPIEMQSFPLLRSCFNELDPDLGFVIEVKYPMDFKAGGCEMSNFFEYNFYVDTILREILSFAGPRRILLSCFDPNVCIMLQLKQNIYPVFQLGIAPEYADTRQNDFEHLFWSALSHQLLGVCLESDRLLEVPDALKLAHLHGLVVLAWGEAVNSPEKRAQLSELGVDGIIYDTLNETKERGTLSIFKQKSQASSPEPHALSLDALHLISVPNFDGARTMQRLASSVGSPEQAPSEPNPDVVPSREAFGSAHVAVMREQLKLGNLSHTYSTNLCESITPTTAATPADNFSGVADVASGTGSGTLQSSNKVPPEDQGHMGTGRKNSSSGQRVLPLVTLA</sequence>
<dbReference type="PANTHER" id="PTHR22958">
    <property type="entry name" value="GLYCEROPHOSPHORYL DIESTER PHOSPHODIESTERASE"/>
    <property type="match status" value="1"/>
</dbReference>
<keyword evidence="1" id="KW-0378">Hydrolase</keyword>
<feature type="domain" description="GP-PDE" evidence="3">
    <location>
        <begin position="477"/>
        <end position="771"/>
    </location>
</feature>
<reference evidence="4 5" key="1">
    <citation type="submission" date="2013-11" db="EMBL/GenBank/DDBJ databases">
        <title>Opisthorchis viverrini - life in the bile duct.</title>
        <authorList>
            <person name="Young N.D."/>
            <person name="Nagarajan N."/>
            <person name="Lin S.J."/>
            <person name="Korhonen P.K."/>
            <person name="Jex A.R."/>
            <person name="Hall R.S."/>
            <person name="Safavi-Hemami H."/>
            <person name="Kaewkong W."/>
            <person name="Bertrand D."/>
            <person name="Gao S."/>
            <person name="Seet Q."/>
            <person name="Wongkham S."/>
            <person name="Teh B.T."/>
            <person name="Wongkham C."/>
            <person name="Intapan P.M."/>
            <person name="Maleewong W."/>
            <person name="Yang X."/>
            <person name="Hu M."/>
            <person name="Wang Z."/>
            <person name="Hofmann A."/>
            <person name="Sternberg P.W."/>
            <person name="Tan P."/>
            <person name="Wang J."/>
            <person name="Gasser R.B."/>
        </authorList>
    </citation>
    <scope>NUCLEOTIDE SEQUENCE [LARGE SCALE GENOMIC DNA]</scope>
</reference>
<organism evidence="4 5">
    <name type="scientific">Opisthorchis viverrini</name>
    <name type="common">Southeast Asian liver fluke</name>
    <dbReference type="NCBI Taxonomy" id="6198"/>
    <lineage>
        <taxon>Eukaryota</taxon>
        <taxon>Metazoa</taxon>
        <taxon>Spiralia</taxon>
        <taxon>Lophotrochozoa</taxon>
        <taxon>Platyhelminthes</taxon>
        <taxon>Trematoda</taxon>
        <taxon>Digenea</taxon>
        <taxon>Opisthorchiida</taxon>
        <taxon>Opisthorchiata</taxon>
        <taxon>Opisthorchiidae</taxon>
        <taxon>Opisthorchis</taxon>
    </lineage>
</organism>
<feature type="region of interest" description="Disordered" evidence="2">
    <location>
        <begin position="220"/>
        <end position="244"/>
    </location>
</feature>
<dbReference type="GO" id="GO:0046475">
    <property type="term" value="P:glycerophospholipid catabolic process"/>
    <property type="evidence" value="ECO:0007669"/>
    <property type="project" value="TreeGrafter"/>
</dbReference>
<feature type="compositionally biased region" description="Low complexity" evidence="2">
    <location>
        <begin position="104"/>
        <end position="117"/>
    </location>
</feature>
<feature type="compositionally biased region" description="Basic and acidic residues" evidence="2">
    <location>
        <begin position="9"/>
        <end position="27"/>
    </location>
</feature>
<dbReference type="GeneID" id="20316452"/>
<dbReference type="AlphaFoldDB" id="A0A074ZVJ2"/>
<dbReference type="Pfam" id="PF03009">
    <property type="entry name" value="GDPD"/>
    <property type="match status" value="1"/>
</dbReference>